<dbReference type="EMBL" id="SMAD01000013">
    <property type="protein sequence ID" value="TCS85312.1"/>
    <property type="molecule type" value="Genomic_DNA"/>
</dbReference>
<dbReference type="PROSITE" id="PS51819">
    <property type="entry name" value="VOC"/>
    <property type="match status" value="1"/>
</dbReference>
<dbReference type="SUPFAM" id="SSF54593">
    <property type="entry name" value="Glyoxalase/Bleomycin resistance protein/Dihydroxybiphenyl dioxygenase"/>
    <property type="match status" value="1"/>
</dbReference>
<dbReference type="AlphaFoldDB" id="A0A4R3KN19"/>
<dbReference type="InterPro" id="IPR037523">
    <property type="entry name" value="VOC_core"/>
</dbReference>
<evidence type="ECO:0000313" key="3">
    <source>
        <dbReference type="Proteomes" id="UP000295807"/>
    </source>
</evidence>
<organism evidence="2 3">
    <name type="scientific">Anseongella ginsenosidimutans</name>
    <dbReference type="NCBI Taxonomy" id="496056"/>
    <lineage>
        <taxon>Bacteria</taxon>
        <taxon>Pseudomonadati</taxon>
        <taxon>Bacteroidota</taxon>
        <taxon>Sphingobacteriia</taxon>
        <taxon>Sphingobacteriales</taxon>
        <taxon>Sphingobacteriaceae</taxon>
        <taxon>Anseongella</taxon>
    </lineage>
</organism>
<dbReference type="OrthoDB" id="9804235at2"/>
<comment type="caution">
    <text evidence="2">The sequence shown here is derived from an EMBL/GenBank/DDBJ whole genome shotgun (WGS) entry which is preliminary data.</text>
</comment>
<accession>A0A4R3KN19</accession>
<dbReference type="Proteomes" id="UP000295807">
    <property type="component" value="Unassembled WGS sequence"/>
</dbReference>
<reference evidence="2 3" key="1">
    <citation type="submission" date="2019-03" db="EMBL/GenBank/DDBJ databases">
        <title>Genomic Encyclopedia of Type Strains, Phase IV (KMG-IV): sequencing the most valuable type-strain genomes for metagenomic binning, comparative biology and taxonomic classification.</title>
        <authorList>
            <person name="Goeker M."/>
        </authorList>
    </citation>
    <scope>NUCLEOTIDE SEQUENCE [LARGE SCALE GENOMIC DNA]</scope>
    <source>
        <strain evidence="2 3">DSM 21100</strain>
    </source>
</reference>
<dbReference type="PANTHER" id="PTHR33993">
    <property type="entry name" value="GLYOXALASE-RELATED"/>
    <property type="match status" value="1"/>
</dbReference>
<feature type="domain" description="VOC" evidence="1">
    <location>
        <begin position="7"/>
        <end position="133"/>
    </location>
</feature>
<proteinExistence type="predicted"/>
<sequence>MNTPQNPIAWTEVYVEDMTRARKFYESVLGIEMQAAEMPEDAETGSGESFEMLMFPGDMAAPGSSGALVKSSMFQPGTGGTLVYFACEDCSVEISRVAAAGGKVLQEKMSIGEYGFCGTCIDTEGNTIGFHSMK</sequence>
<dbReference type="PANTHER" id="PTHR33993:SF2">
    <property type="entry name" value="VOC DOMAIN-CONTAINING PROTEIN"/>
    <property type="match status" value="1"/>
</dbReference>
<gene>
    <name evidence="2" type="ORF">EDD80_11349</name>
</gene>
<keyword evidence="3" id="KW-1185">Reference proteome</keyword>
<dbReference type="CDD" id="cd07247">
    <property type="entry name" value="SgaA_N_like"/>
    <property type="match status" value="1"/>
</dbReference>
<protein>
    <recommendedName>
        <fullName evidence="1">VOC domain-containing protein</fullName>
    </recommendedName>
</protein>
<name>A0A4R3KN19_9SPHI</name>
<dbReference type="RefSeq" id="WP_132130304.1">
    <property type="nucleotide sequence ID" value="NZ_CP042432.1"/>
</dbReference>
<dbReference type="Pfam" id="PF00903">
    <property type="entry name" value="Glyoxalase"/>
    <property type="match status" value="1"/>
</dbReference>
<dbReference type="Gene3D" id="3.10.180.10">
    <property type="entry name" value="2,3-Dihydroxybiphenyl 1,2-Dioxygenase, domain 1"/>
    <property type="match status" value="1"/>
</dbReference>
<evidence type="ECO:0000313" key="2">
    <source>
        <dbReference type="EMBL" id="TCS85312.1"/>
    </source>
</evidence>
<evidence type="ECO:0000259" key="1">
    <source>
        <dbReference type="PROSITE" id="PS51819"/>
    </source>
</evidence>
<dbReference type="InterPro" id="IPR029068">
    <property type="entry name" value="Glyas_Bleomycin-R_OHBP_Dase"/>
</dbReference>
<dbReference type="InterPro" id="IPR052164">
    <property type="entry name" value="Anthracycline_SecMetBiosynth"/>
</dbReference>
<dbReference type="InterPro" id="IPR004360">
    <property type="entry name" value="Glyas_Fos-R_dOase_dom"/>
</dbReference>